<evidence type="ECO:0000313" key="3">
    <source>
        <dbReference type="Proteomes" id="UP000093592"/>
    </source>
</evidence>
<dbReference type="Pfam" id="PF13810">
    <property type="entry name" value="DUF4185"/>
    <property type="match status" value="1"/>
</dbReference>
<comment type="caution">
    <text evidence="2">The sequence shown here is derived from an EMBL/GenBank/DDBJ whole genome shotgun (WGS) entry which is preliminary data.</text>
</comment>
<dbReference type="EMBL" id="LZKJ01000116">
    <property type="protein sequence ID" value="OBI45931.1"/>
    <property type="molecule type" value="Genomic_DNA"/>
</dbReference>
<proteinExistence type="predicted"/>
<accession>A0A1A2ZA07</accession>
<dbReference type="RefSeq" id="WP_065014750.1">
    <property type="nucleotide sequence ID" value="NZ_LZKJ01000116.1"/>
</dbReference>
<reference evidence="3" key="1">
    <citation type="submission" date="2016-06" db="EMBL/GenBank/DDBJ databases">
        <authorList>
            <person name="Sutton G."/>
            <person name="Brinkac L."/>
            <person name="Sanka R."/>
            <person name="Adams M."/>
            <person name="Lau E."/>
            <person name="Sam S."/>
            <person name="Sreng N."/>
            <person name="Him V."/>
            <person name="Kerleguer A."/>
            <person name="Cheng S."/>
        </authorList>
    </citation>
    <scope>NUCLEOTIDE SEQUENCE [LARGE SCALE GENOMIC DNA]</scope>
    <source>
        <strain evidence="3">E861</strain>
    </source>
</reference>
<feature type="domain" description="DUF4185" evidence="1">
    <location>
        <begin position="19"/>
        <end position="336"/>
    </location>
</feature>
<organism evidence="2 3">
    <name type="scientific">Mycobacterium kyorinense</name>
    <dbReference type="NCBI Taxonomy" id="487514"/>
    <lineage>
        <taxon>Bacteria</taxon>
        <taxon>Bacillati</taxon>
        <taxon>Actinomycetota</taxon>
        <taxon>Actinomycetes</taxon>
        <taxon>Mycobacteriales</taxon>
        <taxon>Mycobacteriaceae</taxon>
        <taxon>Mycobacterium</taxon>
    </lineage>
</organism>
<evidence type="ECO:0000313" key="2">
    <source>
        <dbReference type="EMBL" id="OBI45931.1"/>
    </source>
</evidence>
<dbReference type="Proteomes" id="UP000093592">
    <property type="component" value="Unassembled WGS sequence"/>
</dbReference>
<dbReference type="OrthoDB" id="4789771at2"/>
<dbReference type="InterPro" id="IPR025442">
    <property type="entry name" value="DUF4185"/>
</dbReference>
<dbReference type="AlphaFoldDB" id="A0A1A2ZA07"/>
<name>A0A1A2ZA07_9MYCO</name>
<sequence>MKASRAPAGGKLADLTGPGLTERWGVTCADLGASVLAPDGTLVSVFGDTFSGNQVGLGDWRSPVILIGTGDAFHRIRYHRAGGDDPDYARQLWHYAHRDGAGLRRGISTVIPSDLLRVGDALYLHAIVNRGLGNVAWTEIWESDDNAISWRRLGARFPADLHHGHAQCWSWDYDPDDGWVYVASTGFQRDKGIIVRRVRPDHIGRRSKYVSWGYRAGRWSWGNKPTPITPAGETWGELSLRRLAPGRWILGGFLSSKYALGYRVLDSPTAVGNSPLQLPVIGSAWDSEDHDRDRVAQLYGGYVLPGSQLDVARGVGLVVSQWNTAAGWPYRAMQFRVTLQDTAYSSTTS</sequence>
<evidence type="ECO:0000259" key="1">
    <source>
        <dbReference type="Pfam" id="PF13810"/>
    </source>
</evidence>
<gene>
    <name evidence="2" type="ORF">A5707_22380</name>
</gene>
<protein>
    <recommendedName>
        <fullName evidence="1">DUF4185 domain-containing protein</fullName>
    </recommendedName>
</protein>